<keyword evidence="3" id="KW-1185">Reference proteome</keyword>
<name>A0A656QB02_9BURK</name>
<organism evidence="2 3">
    <name type="scientific">Caballeronia zhejiangensis</name>
    <dbReference type="NCBI Taxonomy" id="871203"/>
    <lineage>
        <taxon>Bacteria</taxon>
        <taxon>Pseudomonadati</taxon>
        <taxon>Pseudomonadota</taxon>
        <taxon>Betaproteobacteria</taxon>
        <taxon>Burkholderiales</taxon>
        <taxon>Burkholderiaceae</taxon>
        <taxon>Caballeronia</taxon>
    </lineage>
</organism>
<comment type="caution">
    <text evidence="2">The sequence shown here is derived from an EMBL/GenBank/DDBJ whole genome shotgun (WGS) entry which is preliminary data.</text>
</comment>
<evidence type="ECO:0000313" key="2">
    <source>
        <dbReference type="EMBL" id="KDR26000.1"/>
    </source>
</evidence>
<gene>
    <name evidence="2" type="ORF">BG60_26460</name>
</gene>
<reference evidence="2 3" key="1">
    <citation type="submission" date="2014-03" db="EMBL/GenBank/DDBJ databases">
        <title>Draft Genome Sequences of Four Burkholderia Strains.</title>
        <authorList>
            <person name="Liu X.Y."/>
            <person name="Li C.X."/>
            <person name="Xu J.H."/>
        </authorList>
    </citation>
    <scope>NUCLEOTIDE SEQUENCE [LARGE SCALE GENOMIC DNA]</scope>
    <source>
        <strain evidence="2 3">OP-1</strain>
    </source>
</reference>
<sequence>MNIECILKREGGTKVDIGGTDYHFAPIADGRHVAFVENQIHMARFLSIPEAYRLAVDLAAQQAQQAQQAPQSATPISESTITSAPPRPITAIAPSAPAAPVVQAAPIVPVVPVEQTGAGNEESDDGEPVEDKSELRALLAAQYKEKFGKAPHGKWTAEKIEAALQGEAQ</sequence>
<dbReference type="EMBL" id="JFHD01000040">
    <property type="protein sequence ID" value="KDR26000.1"/>
    <property type="molecule type" value="Genomic_DNA"/>
</dbReference>
<accession>A0A656QB02</accession>
<proteinExistence type="predicted"/>
<evidence type="ECO:0000256" key="1">
    <source>
        <dbReference type="SAM" id="MobiDB-lite"/>
    </source>
</evidence>
<feature type="region of interest" description="Disordered" evidence="1">
    <location>
        <begin position="66"/>
        <end position="92"/>
    </location>
</feature>
<protein>
    <submittedName>
        <fullName evidence="2">Uncharacterized protein</fullName>
    </submittedName>
</protein>
<dbReference type="Proteomes" id="UP000027451">
    <property type="component" value="Unassembled WGS sequence"/>
</dbReference>
<dbReference type="AlphaFoldDB" id="A0A656QB02"/>
<evidence type="ECO:0000313" key="3">
    <source>
        <dbReference type="Proteomes" id="UP000027451"/>
    </source>
</evidence>
<dbReference type="RefSeq" id="WP_034473813.1">
    <property type="nucleotide sequence ID" value="NZ_JFHD01000040.1"/>
</dbReference>